<organism evidence="2 3">
    <name type="scientific">Neocucurbitaria cava</name>
    <dbReference type="NCBI Taxonomy" id="798079"/>
    <lineage>
        <taxon>Eukaryota</taxon>
        <taxon>Fungi</taxon>
        <taxon>Dikarya</taxon>
        <taxon>Ascomycota</taxon>
        <taxon>Pezizomycotina</taxon>
        <taxon>Dothideomycetes</taxon>
        <taxon>Pleosporomycetidae</taxon>
        <taxon>Pleosporales</taxon>
        <taxon>Pleosporineae</taxon>
        <taxon>Cucurbitariaceae</taxon>
        <taxon>Neocucurbitaria</taxon>
    </lineage>
</organism>
<proteinExistence type="predicted"/>
<evidence type="ECO:0000313" key="2">
    <source>
        <dbReference type="EMBL" id="KAJ4374873.1"/>
    </source>
</evidence>
<evidence type="ECO:0000313" key="3">
    <source>
        <dbReference type="Proteomes" id="UP001140560"/>
    </source>
</evidence>
<feature type="region of interest" description="Disordered" evidence="1">
    <location>
        <begin position="1"/>
        <end position="41"/>
    </location>
</feature>
<gene>
    <name evidence="2" type="ORF">N0V83_001951</name>
</gene>
<keyword evidence="3" id="KW-1185">Reference proteome</keyword>
<comment type="caution">
    <text evidence="2">The sequence shown here is derived from an EMBL/GenBank/DDBJ whole genome shotgun (WGS) entry which is preliminary data.</text>
</comment>
<reference evidence="2" key="1">
    <citation type="submission" date="2022-10" db="EMBL/GenBank/DDBJ databases">
        <title>Tapping the CABI collections for fungal endophytes: first genome assemblies for Collariella, Neodidymelliopsis, Ascochyta clinopodiicola, Didymella pomorum, Didymosphaeria variabile, Neocosmospora piperis and Neocucurbitaria cava.</title>
        <authorList>
            <person name="Hill R."/>
        </authorList>
    </citation>
    <scope>NUCLEOTIDE SEQUENCE</scope>
    <source>
        <strain evidence="2">IMI 356814</strain>
    </source>
</reference>
<dbReference type="AlphaFoldDB" id="A0A9W9CQC5"/>
<dbReference type="EMBL" id="JAPEUY010000003">
    <property type="protein sequence ID" value="KAJ4374873.1"/>
    <property type="molecule type" value="Genomic_DNA"/>
</dbReference>
<evidence type="ECO:0000256" key="1">
    <source>
        <dbReference type="SAM" id="MobiDB-lite"/>
    </source>
</evidence>
<feature type="compositionally biased region" description="Basic and acidic residues" evidence="1">
    <location>
        <begin position="75"/>
        <end position="86"/>
    </location>
</feature>
<sequence>MSFTHNRGNARRANPFTGRGGRAGGNTGRDTGRSGTPLNASADEFSPQAAAIVGRQSGRQTEPVANYRLHQHRQTLRETSERDESPGSRTHHGAIGAPIPAAARAANTAGAAFGGGVPLQGAPGPVGAAIPPALQALLATGPVTVSMRVERERPGADANFPAFLKGITFDHNNPLLWYNVVLPYVQGLTFNIGFSPDCMFMADVLGSPNHPQLFEAITKMDLSCFHWFSGIQQNRSKNPYFGMASHLPSLGFLSFKLHTGNLTTSVFGERRMLAIEAVDEERSKERKCRAPEEVIAYYGLGDVFAFRSLRILRIEYIACARTAHYTLRGDPVRVIRDIRNWLEAGFANQGHMVRVEMVQVED</sequence>
<feature type="region of interest" description="Disordered" evidence="1">
    <location>
        <begin position="54"/>
        <end position="92"/>
    </location>
</feature>
<protein>
    <submittedName>
        <fullName evidence="2">Uncharacterized protein</fullName>
    </submittedName>
</protein>
<dbReference type="Proteomes" id="UP001140560">
    <property type="component" value="Unassembled WGS sequence"/>
</dbReference>
<name>A0A9W9CQC5_9PLEO</name>
<dbReference type="OrthoDB" id="3794650at2759"/>
<feature type="compositionally biased region" description="Gly residues" evidence="1">
    <location>
        <begin position="18"/>
        <end position="27"/>
    </location>
</feature>
<accession>A0A9W9CQC5</accession>